<dbReference type="PANTHER" id="PTHR44688">
    <property type="entry name" value="DNA-BINDING TRANSCRIPTIONAL ACTIVATOR DEVR_DOSR"/>
    <property type="match status" value="1"/>
</dbReference>
<dbReference type="InterPro" id="IPR016032">
    <property type="entry name" value="Sig_transdc_resp-reg_C-effctor"/>
</dbReference>
<dbReference type="InterPro" id="IPR000792">
    <property type="entry name" value="Tscrpt_reg_LuxR_C"/>
</dbReference>
<dbReference type="PROSITE" id="PS50043">
    <property type="entry name" value="HTH_LUXR_2"/>
    <property type="match status" value="1"/>
</dbReference>
<gene>
    <name evidence="5" type="ORF">FCL54_14140</name>
</gene>
<keyword evidence="2" id="KW-0238">DNA-binding</keyword>
<sequence length="235" mass="27211">MILSENALISFDPKEKIDYSQFKNTDLELVAVEETDRNVLEKLQELRPEFLLIVMDQNDEETFQETKELLEKAKHYSQGTHILIVDVKGNCNRLIELVDKGVKGFHDGFSSSISDALKSLKEHAFFMSTTYQKAFMDEVRKKNQEDEENAELTKKNYGDIQINQPTARKYLTNREIEVLKEIVVNGLTFDEIAEKLYISPRTLTNHIASIMDKLDANNRTHIIPIAYKKDILVFH</sequence>
<dbReference type="Proteomes" id="UP000308230">
    <property type="component" value="Unassembled WGS sequence"/>
</dbReference>
<evidence type="ECO:0000256" key="1">
    <source>
        <dbReference type="ARBA" id="ARBA00023015"/>
    </source>
</evidence>
<keyword evidence="1" id="KW-0805">Transcription regulation</keyword>
<organism evidence="5 6">
    <name type="scientific">Exobacillus caeni</name>
    <dbReference type="NCBI Taxonomy" id="2574798"/>
    <lineage>
        <taxon>Bacteria</taxon>
        <taxon>Bacillati</taxon>
        <taxon>Bacillota</taxon>
        <taxon>Bacilli</taxon>
        <taxon>Bacillales</taxon>
        <taxon>Guptibacillaceae</taxon>
        <taxon>Exobacillus</taxon>
    </lineage>
</organism>
<dbReference type="GO" id="GO:0006355">
    <property type="term" value="P:regulation of DNA-templated transcription"/>
    <property type="evidence" value="ECO:0007669"/>
    <property type="project" value="InterPro"/>
</dbReference>
<dbReference type="OrthoDB" id="9780153at2"/>
<name>A0A5R9EZK2_9BACL</name>
<dbReference type="SMART" id="SM00421">
    <property type="entry name" value="HTH_LUXR"/>
    <property type="match status" value="1"/>
</dbReference>
<dbReference type="GO" id="GO:0003677">
    <property type="term" value="F:DNA binding"/>
    <property type="evidence" value="ECO:0007669"/>
    <property type="project" value="UniProtKB-KW"/>
</dbReference>
<keyword evidence="6" id="KW-1185">Reference proteome</keyword>
<dbReference type="Pfam" id="PF00196">
    <property type="entry name" value="GerE"/>
    <property type="match status" value="1"/>
</dbReference>
<comment type="caution">
    <text evidence="5">The sequence shown here is derived from an EMBL/GenBank/DDBJ whole genome shotgun (WGS) entry which is preliminary data.</text>
</comment>
<evidence type="ECO:0000256" key="3">
    <source>
        <dbReference type="ARBA" id="ARBA00023163"/>
    </source>
</evidence>
<dbReference type="EMBL" id="SWLG01000009">
    <property type="protein sequence ID" value="TLS36657.1"/>
    <property type="molecule type" value="Genomic_DNA"/>
</dbReference>
<proteinExistence type="predicted"/>
<evidence type="ECO:0000313" key="6">
    <source>
        <dbReference type="Proteomes" id="UP000308230"/>
    </source>
</evidence>
<evidence type="ECO:0000259" key="4">
    <source>
        <dbReference type="PROSITE" id="PS50043"/>
    </source>
</evidence>
<accession>A0A5R9EZK2</accession>
<dbReference type="SUPFAM" id="SSF46894">
    <property type="entry name" value="C-terminal effector domain of the bipartite response regulators"/>
    <property type="match status" value="1"/>
</dbReference>
<dbReference type="AlphaFoldDB" id="A0A5R9EZK2"/>
<keyword evidence="3" id="KW-0804">Transcription</keyword>
<dbReference type="PANTHER" id="PTHR44688:SF16">
    <property type="entry name" value="DNA-BINDING TRANSCRIPTIONAL ACTIVATOR DEVR_DOSR"/>
    <property type="match status" value="1"/>
</dbReference>
<feature type="domain" description="HTH luxR-type" evidence="4">
    <location>
        <begin position="164"/>
        <end position="230"/>
    </location>
</feature>
<dbReference type="RefSeq" id="WP_138127378.1">
    <property type="nucleotide sequence ID" value="NZ_SWLG01000009.1"/>
</dbReference>
<evidence type="ECO:0000313" key="5">
    <source>
        <dbReference type="EMBL" id="TLS36657.1"/>
    </source>
</evidence>
<protein>
    <submittedName>
        <fullName evidence="5">Response regulator transcription factor</fullName>
    </submittedName>
</protein>
<dbReference type="CDD" id="cd06170">
    <property type="entry name" value="LuxR_C_like"/>
    <property type="match status" value="1"/>
</dbReference>
<evidence type="ECO:0000256" key="2">
    <source>
        <dbReference type="ARBA" id="ARBA00023125"/>
    </source>
</evidence>
<reference evidence="5 6" key="1">
    <citation type="submission" date="2019-04" db="EMBL/GenBank/DDBJ databases">
        <title>Bacillus caeni sp. nov., a bacterium isolated from mangrove sediment.</title>
        <authorList>
            <person name="Huang H."/>
            <person name="Mo K."/>
            <person name="Hu Y."/>
        </authorList>
    </citation>
    <scope>NUCLEOTIDE SEQUENCE [LARGE SCALE GENOMIC DNA]</scope>
    <source>
        <strain evidence="5 6">HB172195</strain>
    </source>
</reference>
<dbReference type="Gene3D" id="3.40.50.2300">
    <property type="match status" value="1"/>
</dbReference>